<dbReference type="Proteomes" id="UP000503640">
    <property type="component" value="Unassembled WGS sequence"/>
</dbReference>
<comment type="similarity">
    <text evidence="2">Belongs to the UPF0126 family.</text>
</comment>
<dbReference type="InterPro" id="IPR005115">
    <property type="entry name" value="Gly_transporter"/>
</dbReference>
<feature type="transmembrane region" description="Helical" evidence="7">
    <location>
        <begin position="12"/>
        <end position="34"/>
    </location>
</feature>
<evidence type="ECO:0000256" key="3">
    <source>
        <dbReference type="ARBA" id="ARBA00022475"/>
    </source>
</evidence>
<comment type="caution">
    <text evidence="9">The sequence shown here is derived from an EMBL/GenBank/DDBJ whole genome shotgun (WGS) entry which is preliminary data.</text>
</comment>
<evidence type="ECO:0000313" key="9">
    <source>
        <dbReference type="EMBL" id="GEJ55276.1"/>
    </source>
</evidence>
<dbReference type="PANTHER" id="PTHR30506:SF3">
    <property type="entry name" value="UPF0126 INNER MEMBRANE PROTEIN YADS-RELATED"/>
    <property type="match status" value="1"/>
</dbReference>
<feature type="domain" description="Glycine transporter" evidence="8">
    <location>
        <begin position="103"/>
        <end position="176"/>
    </location>
</feature>
<dbReference type="GO" id="GO:0005886">
    <property type="term" value="C:plasma membrane"/>
    <property type="evidence" value="ECO:0007669"/>
    <property type="project" value="UniProtKB-SubCell"/>
</dbReference>
<accession>A0A7I9VFV4</accession>
<feature type="transmembrane region" description="Helical" evidence="7">
    <location>
        <begin position="161"/>
        <end position="182"/>
    </location>
</feature>
<keyword evidence="6 7" id="KW-0472">Membrane</keyword>
<evidence type="ECO:0000256" key="6">
    <source>
        <dbReference type="ARBA" id="ARBA00023136"/>
    </source>
</evidence>
<reference evidence="10" key="1">
    <citation type="journal article" date="2020" name="Appl. Environ. Microbiol.">
        <title>Diazotrophic Anaeromyxobacter Isolates from Soils.</title>
        <authorList>
            <person name="Masuda Y."/>
            <person name="Yamanaka H."/>
            <person name="Xu Z.X."/>
            <person name="Shiratori Y."/>
            <person name="Aono T."/>
            <person name="Amachi S."/>
            <person name="Senoo K."/>
            <person name="Itoh H."/>
        </authorList>
    </citation>
    <scope>NUCLEOTIDE SEQUENCE [LARGE SCALE GENOMIC DNA]</scope>
    <source>
        <strain evidence="10">R267</strain>
    </source>
</reference>
<proteinExistence type="inferred from homology"/>
<keyword evidence="3" id="KW-1003">Cell membrane</keyword>
<feature type="transmembrane region" description="Helical" evidence="7">
    <location>
        <begin position="41"/>
        <end position="62"/>
    </location>
</feature>
<dbReference type="PANTHER" id="PTHR30506">
    <property type="entry name" value="INNER MEMBRANE PROTEIN"/>
    <property type="match status" value="1"/>
</dbReference>
<evidence type="ECO:0000256" key="7">
    <source>
        <dbReference type="SAM" id="Phobius"/>
    </source>
</evidence>
<dbReference type="EMBL" id="BJTG01000001">
    <property type="protein sequence ID" value="GEJ55276.1"/>
    <property type="molecule type" value="Genomic_DNA"/>
</dbReference>
<dbReference type="Pfam" id="PF03458">
    <property type="entry name" value="Gly_transporter"/>
    <property type="match status" value="2"/>
</dbReference>
<evidence type="ECO:0000256" key="4">
    <source>
        <dbReference type="ARBA" id="ARBA00022692"/>
    </source>
</evidence>
<keyword evidence="4 7" id="KW-0812">Transmembrane</keyword>
<gene>
    <name evidence="9" type="ORF">AMYX_00170</name>
</gene>
<protein>
    <submittedName>
        <fullName evidence="9">Membrane protein</fullName>
    </submittedName>
</protein>
<name>A0A7I9VFV4_9BACT</name>
<feature type="transmembrane region" description="Helical" evidence="7">
    <location>
        <begin position="97"/>
        <end position="115"/>
    </location>
</feature>
<evidence type="ECO:0000259" key="8">
    <source>
        <dbReference type="Pfam" id="PF03458"/>
    </source>
</evidence>
<evidence type="ECO:0000313" key="10">
    <source>
        <dbReference type="Proteomes" id="UP000503640"/>
    </source>
</evidence>
<sequence>MGRGRPMLEHPFQTAVGFDLAAIFLFAITGALAGVRKGYDLVGAAVLALVTALAGGLLRDILLQRGTPVLLTDGRYLSAVLLGTAAVAVARGHLHRLRLVILLVDALGLGIYGVVGAQKALAAGLPLTTALLLGTINAVGGGLVRDLLTGEEPLIFKPGEWYALSSVAGCGAFLACVAGAHLDPRPAALVGIAVAFSTRLLSIRLGWRTGPLSVERDA</sequence>
<evidence type="ECO:0000256" key="5">
    <source>
        <dbReference type="ARBA" id="ARBA00022989"/>
    </source>
</evidence>
<evidence type="ECO:0000256" key="1">
    <source>
        <dbReference type="ARBA" id="ARBA00004651"/>
    </source>
</evidence>
<evidence type="ECO:0000256" key="2">
    <source>
        <dbReference type="ARBA" id="ARBA00008193"/>
    </source>
</evidence>
<feature type="domain" description="Glycine transporter" evidence="8">
    <location>
        <begin position="18"/>
        <end position="89"/>
    </location>
</feature>
<keyword evidence="10" id="KW-1185">Reference proteome</keyword>
<keyword evidence="5 7" id="KW-1133">Transmembrane helix</keyword>
<organism evidence="9 10">
    <name type="scientific">Anaeromyxobacter diazotrophicus</name>
    <dbReference type="NCBI Taxonomy" id="2590199"/>
    <lineage>
        <taxon>Bacteria</taxon>
        <taxon>Pseudomonadati</taxon>
        <taxon>Myxococcota</taxon>
        <taxon>Myxococcia</taxon>
        <taxon>Myxococcales</taxon>
        <taxon>Cystobacterineae</taxon>
        <taxon>Anaeromyxobacteraceae</taxon>
        <taxon>Anaeromyxobacter</taxon>
    </lineage>
</organism>
<comment type="subcellular location">
    <subcellularLocation>
        <location evidence="1">Cell membrane</location>
        <topology evidence="1">Multi-pass membrane protein</topology>
    </subcellularLocation>
</comment>
<dbReference type="AlphaFoldDB" id="A0A7I9VFV4"/>
<feature type="transmembrane region" description="Helical" evidence="7">
    <location>
        <begin position="121"/>
        <end position="140"/>
    </location>
</feature>